<dbReference type="InterPro" id="IPR037238">
    <property type="entry name" value="YbiA-like_sf"/>
</dbReference>
<feature type="region of interest" description="Disordered" evidence="1">
    <location>
        <begin position="177"/>
        <end position="229"/>
    </location>
</feature>
<dbReference type="InterPro" id="IPR012816">
    <property type="entry name" value="NADAR"/>
</dbReference>
<feature type="compositionally biased region" description="Low complexity" evidence="1">
    <location>
        <begin position="398"/>
        <end position="419"/>
    </location>
</feature>
<evidence type="ECO:0000313" key="3">
    <source>
        <dbReference type="EMBL" id="GJE95789.1"/>
    </source>
</evidence>
<evidence type="ECO:0000313" key="4">
    <source>
        <dbReference type="Proteomes" id="UP000703269"/>
    </source>
</evidence>
<evidence type="ECO:0000259" key="2">
    <source>
        <dbReference type="Pfam" id="PF08719"/>
    </source>
</evidence>
<dbReference type="AlphaFoldDB" id="A0A9P3GK70"/>
<dbReference type="EMBL" id="BPQB01000052">
    <property type="protein sequence ID" value="GJE95789.1"/>
    <property type="molecule type" value="Genomic_DNA"/>
</dbReference>
<feature type="region of interest" description="Disordered" evidence="1">
    <location>
        <begin position="395"/>
        <end position="419"/>
    </location>
</feature>
<feature type="domain" description="NADAR" evidence="2">
    <location>
        <begin position="250"/>
        <end position="391"/>
    </location>
</feature>
<dbReference type="SUPFAM" id="SSF143990">
    <property type="entry name" value="YbiA-like"/>
    <property type="match status" value="2"/>
</dbReference>
<dbReference type="Proteomes" id="UP000703269">
    <property type="component" value="Unassembled WGS sequence"/>
</dbReference>
<sequence length="419" mass="48546">MSIASRWKWWKKTKKTPILFYERGKPYYEFTNFAAFPVCYQDRLYPTSEHLYQALKFIGRRSDLAERIRNAPSARQALIEATNNRQKQRSDWYHVNLNMMDRALHAKFTQHAELRDMLLGTGDRLLIENSPVDDFWGTGKSGRGQNELGKALMRLRNQLRHEAEKNAVMTGVNAHVFSNQTRRRSQSRGEEKPLPTVPLQPHPDIVPQSRAASVEPQHGKRRRGANAPSVYRKLKGRFSSTPEVIEDPIYFYDRDQPYYEFTNVSPHEVWYDGKLYPTPEHLFQAQRFMQTAPDIAEHIRMQPSSKLALSEARRLREHCRSDWFKVNRECMDLALEAKFTQHSSLHQLLLSTGDRGLVEASPVDPFWGYGRDKKGKNELGKALMRLRAQLRAVEEAQRQGQGQVVPVGRGRSRSTSTVR</sequence>
<accession>A0A9P3GK70</accession>
<dbReference type="Pfam" id="PF08719">
    <property type="entry name" value="NADAR"/>
    <property type="match status" value="2"/>
</dbReference>
<organism evidence="3 4">
    <name type="scientific">Phanerochaete sordida</name>
    <dbReference type="NCBI Taxonomy" id="48140"/>
    <lineage>
        <taxon>Eukaryota</taxon>
        <taxon>Fungi</taxon>
        <taxon>Dikarya</taxon>
        <taxon>Basidiomycota</taxon>
        <taxon>Agaricomycotina</taxon>
        <taxon>Agaricomycetes</taxon>
        <taxon>Polyporales</taxon>
        <taxon>Phanerochaetaceae</taxon>
        <taxon>Phanerochaete</taxon>
    </lineage>
</organism>
<name>A0A9P3GK70_9APHY</name>
<comment type="caution">
    <text evidence="3">The sequence shown here is derived from an EMBL/GenBank/DDBJ whole genome shotgun (WGS) entry which is preliminary data.</text>
</comment>
<protein>
    <submittedName>
        <fullName evidence="3">NADAR family protein</fullName>
    </submittedName>
</protein>
<gene>
    <name evidence="3" type="ORF">PsYK624_119770</name>
</gene>
<dbReference type="CDD" id="cd15457">
    <property type="entry name" value="NADAR"/>
    <property type="match status" value="2"/>
</dbReference>
<dbReference type="NCBIfam" id="TIGR02464">
    <property type="entry name" value="ribofla_fusion"/>
    <property type="match status" value="2"/>
</dbReference>
<dbReference type="Gene3D" id="1.10.357.40">
    <property type="entry name" value="YbiA-like"/>
    <property type="match status" value="2"/>
</dbReference>
<feature type="domain" description="NADAR" evidence="2">
    <location>
        <begin position="20"/>
        <end position="160"/>
    </location>
</feature>
<keyword evidence="4" id="KW-1185">Reference proteome</keyword>
<evidence type="ECO:0000256" key="1">
    <source>
        <dbReference type="SAM" id="MobiDB-lite"/>
    </source>
</evidence>
<dbReference type="OrthoDB" id="206452at2759"/>
<proteinExistence type="predicted"/>
<reference evidence="3 4" key="1">
    <citation type="submission" date="2021-08" db="EMBL/GenBank/DDBJ databases">
        <title>Draft Genome Sequence of Phanerochaete sordida strain YK-624.</title>
        <authorList>
            <person name="Mori T."/>
            <person name="Dohra H."/>
            <person name="Suzuki T."/>
            <person name="Kawagishi H."/>
            <person name="Hirai H."/>
        </authorList>
    </citation>
    <scope>NUCLEOTIDE SEQUENCE [LARGE SCALE GENOMIC DNA]</scope>
    <source>
        <strain evidence="3 4">YK-624</strain>
    </source>
</reference>